<proteinExistence type="predicted"/>
<accession>A0AAV4X578</accession>
<evidence type="ECO:0000313" key="1">
    <source>
        <dbReference type="EMBL" id="GIY89723.1"/>
    </source>
</evidence>
<gene>
    <name evidence="1" type="ORF">CDAR_545991</name>
</gene>
<dbReference type="EMBL" id="BPLQ01015685">
    <property type="protein sequence ID" value="GIY89723.1"/>
    <property type="molecule type" value="Genomic_DNA"/>
</dbReference>
<dbReference type="Proteomes" id="UP001054837">
    <property type="component" value="Unassembled WGS sequence"/>
</dbReference>
<name>A0AAV4X578_9ARAC</name>
<evidence type="ECO:0000313" key="2">
    <source>
        <dbReference type="Proteomes" id="UP001054837"/>
    </source>
</evidence>
<protein>
    <submittedName>
        <fullName evidence="1">Uncharacterized protein</fullName>
    </submittedName>
</protein>
<reference evidence="1 2" key="1">
    <citation type="submission" date="2021-06" db="EMBL/GenBank/DDBJ databases">
        <title>Caerostris darwini draft genome.</title>
        <authorList>
            <person name="Kono N."/>
            <person name="Arakawa K."/>
        </authorList>
    </citation>
    <scope>NUCLEOTIDE SEQUENCE [LARGE SCALE GENOMIC DNA]</scope>
</reference>
<keyword evidence="2" id="KW-1185">Reference proteome</keyword>
<dbReference type="AlphaFoldDB" id="A0AAV4X578"/>
<comment type="caution">
    <text evidence="1">The sequence shown here is derived from an EMBL/GenBank/DDBJ whole genome shotgun (WGS) entry which is preliminary data.</text>
</comment>
<sequence length="68" mass="7503">MPEGNTPNKVAAQKIDNEAIHLSRKSKSSQSVIICYAKREIVHFKIHSSLSGSSTVGEHGTFKWSVYS</sequence>
<organism evidence="1 2">
    <name type="scientific">Caerostris darwini</name>
    <dbReference type="NCBI Taxonomy" id="1538125"/>
    <lineage>
        <taxon>Eukaryota</taxon>
        <taxon>Metazoa</taxon>
        <taxon>Ecdysozoa</taxon>
        <taxon>Arthropoda</taxon>
        <taxon>Chelicerata</taxon>
        <taxon>Arachnida</taxon>
        <taxon>Araneae</taxon>
        <taxon>Araneomorphae</taxon>
        <taxon>Entelegynae</taxon>
        <taxon>Araneoidea</taxon>
        <taxon>Araneidae</taxon>
        <taxon>Caerostris</taxon>
    </lineage>
</organism>